<dbReference type="GeneID" id="5976770"/>
<sequence>MTQAWGTLTQSKPAARLRERAHRLYPYASNEARCSSRAANRSSANTSDQIGPIIDAGYNAANHGRPFDPAKHWHI</sequence>
<proteinExistence type="predicted"/>
<dbReference type="InParanoid" id="Q0UF88"/>
<organism evidence="2 3">
    <name type="scientific">Phaeosphaeria nodorum (strain SN15 / ATCC MYA-4574 / FGSC 10173)</name>
    <name type="common">Glume blotch fungus</name>
    <name type="synonym">Parastagonospora nodorum</name>
    <dbReference type="NCBI Taxonomy" id="321614"/>
    <lineage>
        <taxon>Eukaryota</taxon>
        <taxon>Fungi</taxon>
        <taxon>Dikarya</taxon>
        <taxon>Ascomycota</taxon>
        <taxon>Pezizomycotina</taxon>
        <taxon>Dothideomycetes</taxon>
        <taxon>Pleosporomycetidae</taxon>
        <taxon>Pleosporales</taxon>
        <taxon>Pleosporineae</taxon>
        <taxon>Phaeosphaeriaceae</taxon>
        <taxon>Parastagonospora</taxon>
    </lineage>
</organism>
<dbReference type="KEGG" id="pno:SNOG_09576"/>
<gene>
    <name evidence="2" type="ORF">SNOG_09576</name>
</gene>
<evidence type="ECO:0000256" key="1">
    <source>
        <dbReference type="SAM" id="MobiDB-lite"/>
    </source>
</evidence>
<evidence type="ECO:0000313" key="3">
    <source>
        <dbReference type="Proteomes" id="UP000001055"/>
    </source>
</evidence>
<evidence type="ECO:0000313" key="2">
    <source>
        <dbReference type="EMBL" id="EAT82841.1"/>
    </source>
</evidence>
<dbReference type="HOGENOM" id="CLU_2671877_0_0_1"/>
<feature type="region of interest" description="Disordered" evidence="1">
    <location>
        <begin position="32"/>
        <end position="52"/>
    </location>
</feature>
<dbReference type="EMBL" id="CH445339">
    <property type="protein sequence ID" value="EAT82841.1"/>
    <property type="molecule type" value="Genomic_DNA"/>
</dbReference>
<dbReference type="RefSeq" id="XP_001799865.1">
    <property type="nucleotide sequence ID" value="XM_001799813.1"/>
</dbReference>
<protein>
    <submittedName>
        <fullName evidence="2">Uncharacterized protein</fullName>
    </submittedName>
</protein>
<name>Q0UF88_PHANO</name>
<feature type="compositionally biased region" description="Low complexity" evidence="1">
    <location>
        <begin position="32"/>
        <end position="45"/>
    </location>
</feature>
<accession>Q0UF88</accession>
<dbReference type="Proteomes" id="UP000001055">
    <property type="component" value="Unassembled WGS sequence"/>
</dbReference>
<reference evidence="3" key="1">
    <citation type="journal article" date="2007" name="Plant Cell">
        <title>Dothideomycete-plant interactions illuminated by genome sequencing and EST analysis of the wheat pathogen Stagonospora nodorum.</title>
        <authorList>
            <person name="Hane J.K."/>
            <person name="Lowe R.G."/>
            <person name="Solomon P.S."/>
            <person name="Tan K.C."/>
            <person name="Schoch C.L."/>
            <person name="Spatafora J.W."/>
            <person name="Crous P.W."/>
            <person name="Kodira C."/>
            <person name="Birren B.W."/>
            <person name="Galagan J.E."/>
            <person name="Torriani S.F."/>
            <person name="McDonald B.A."/>
            <person name="Oliver R.P."/>
        </authorList>
    </citation>
    <scope>NUCLEOTIDE SEQUENCE [LARGE SCALE GENOMIC DNA]</scope>
    <source>
        <strain evidence="3">SN15 / ATCC MYA-4574 / FGSC 10173</strain>
    </source>
</reference>
<dbReference type="AlphaFoldDB" id="Q0UF88"/>